<accession>A0A7W1YFV8</accession>
<dbReference type="SUPFAM" id="SSF160631">
    <property type="entry name" value="SMI1/KNR4-like"/>
    <property type="match status" value="1"/>
</dbReference>
<dbReference type="InterPro" id="IPR018958">
    <property type="entry name" value="Knr4/Smi1-like_dom"/>
</dbReference>
<feature type="domain" description="Knr4/Smi1-like" evidence="1">
    <location>
        <begin position="10"/>
        <end position="141"/>
    </location>
</feature>
<sequence length="148" mass="16894">MFEMISPNGKSTEQDILAFEKRHNIGLPKDYIDFLLKYNGGYSKQAVFNISSENGNSLVNKFYGIGDMQGNLDRVIDNLDGEIPDGFISIGYDPAGNEICLGTKNSEYEGQVYFWVHDMELELEMDNMFLLSPDFNSFLDNLYEDDEK</sequence>
<gene>
    <name evidence="2" type="ORF">HPK16_06855</name>
</gene>
<evidence type="ECO:0000313" key="3">
    <source>
        <dbReference type="Proteomes" id="UP000548787"/>
    </source>
</evidence>
<proteinExistence type="predicted"/>
<protein>
    <submittedName>
        <fullName evidence="2">SMI1/KNR4 family protein</fullName>
    </submittedName>
</protein>
<dbReference type="InterPro" id="IPR037883">
    <property type="entry name" value="Knr4/Smi1-like_sf"/>
</dbReference>
<dbReference type="EMBL" id="JABJVM010000005">
    <property type="protein sequence ID" value="MBA3926057.1"/>
    <property type="molecule type" value="Genomic_DNA"/>
</dbReference>
<dbReference type="Proteomes" id="UP000548787">
    <property type="component" value="Unassembled WGS sequence"/>
</dbReference>
<reference evidence="2 3" key="1">
    <citation type="submission" date="2020-08" db="EMBL/GenBank/DDBJ databases">
        <title>Listeria ohnekaius sp. nov. and Listeria portnoyii sp. nov. isolated from non-agricultural and natural environments.</title>
        <authorList>
            <person name="Weller D."/>
            <person name="Belias A.M."/>
            <person name="Liao J."/>
            <person name="Guo S."/>
            <person name="Orsi R.H."/>
            <person name="Wiedmann M."/>
        </authorList>
    </citation>
    <scope>NUCLEOTIDE SEQUENCE [LARGE SCALE GENOMIC DNA]</scope>
    <source>
        <strain evidence="2 3">FSL W9-0585</strain>
    </source>
</reference>
<evidence type="ECO:0000313" key="2">
    <source>
        <dbReference type="EMBL" id="MBA3926057.1"/>
    </source>
</evidence>
<keyword evidence="3" id="KW-1185">Reference proteome</keyword>
<dbReference type="SMART" id="SM00860">
    <property type="entry name" value="SMI1_KNR4"/>
    <property type="match status" value="1"/>
</dbReference>
<dbReference type="AlphaFoldDB" id="A0A7W1YFV8"/>
<comment type="caution">
    <text evidence="2">The sequence shown here is derived from an EMBL/GenBank/DDBJ whole genome shotgun (WGS) entry which is preliminary data.</text>
</comment>
<organism evidence="2 3">
    <name type="scientific">Listeria rustica</name>
    <dbReference type="NCBI Taxonomy" id="2713503"/>
    <lineage>
        <taxon>Bacteria</taxon>
        <taxon>Bacillati</taxon>
        <taxon>Bacillota</taxon>
        <taxon>Bacilli</taxon>
        <taxon>Bacillales</taxon>
        <taxon>Listeriaceae</taxon>
        <taxon>Listeria</taxon>
    </lineage>
</organism>
<dbReference type="RefSeq" id="WP_181676266.1">
    <property type="nucleotide sequence ID" value="NZ_JABJVM010000005.1"/>
</dbReference>
<dbReference type="Pfam" id="PF09346">
    <property type="entry name" value="SMI1_KNR4"/>
    <property type="match status" value="1"/>
</dbReference>
<dbReference type="Gene3D" id="3.40.1580.10">
    <property type="entry name" value="SMI1/KNR4-like"/>
    <property type="match status" value="1"/>
</dbReference>
<evidence type="ECO:0000259" key="1">
    <source>
        <dbReference type="SMART" id="SM00860"/>
    </source>
</evidence>
<name>A0A7W1YFV8_9LIST</name>